<dbReference type="Proteomes" id="UP000712281">
    <property type="component" value="Unassembled WGS sequence"/>
</dbReference>
<gene>
    <name evidence="1" type="ORF">F2Q68_00008315</name>
</gene>
<sequence length="312" mass="35336">MISCSKSLFKMGQLVKLVVGVWEHLGSNSWIRYSVGSHTAVALTYEYPEWMKVPGDLTTPPVDVKVDGDVELFMLVRLDIPEMRLKVTIGNDNVARYLFQRRDDFTVIGSSAGNLAPNPIPYRGKDNLNPPVEEHINNLPEVIMDKSVFWEGMLAQGWLTRSQKFLMGVCTDEEMENVTKRALTLTRATPLTPFTPFLQSRTSSYTEHPQIDTEEISEGQHHTKHGIGGCLFPATNLRDPLVLTPRSQIKSKREQQFWLRTSVVKPECFPNAGLRLIPCNIVKHLQACEYFKHETRHTMNNKSSAPRDVADA</sequence>
<protein>
    <submittedName>
        <fullName evidence="1">Uncharacterized protein</fullName>
    </submittedName>
</protein>
<evidence type="ECO:0000313" key="1">
    <source>
        <dbReference type="EMBL" id="KAF2599565.1"/>
    </source>
</evidence>
<name>A0A8S9KYG9_BRACR</name>
<dbReference type="AlphaFoldDB" id="A0A8S9KYG9"/>
<dbReference type="EMBL" id="QGKW02000717">
    <property type="protein sequence ID" value="KAF2599565.1"/>
    <property type="molecule type" value="Genomic_DNA"/>
</dbReference>
<proteinExistence type="predicted"/>
<reference evidence="1" key="1">
    <citation type="submission" date="2019-12" db="EMBL/GenBank/DDBJ databases">
        <title>Genome sequencing and annotation of Brassica cretica.</title>
        <authorList>
            <person name="Studholme D.J."/>
            <person name="Sarris P.F."/>
        </authorList>
    </citation>
    <scope>NUCLEOTIDE SEQUENCE</scope>
    <source>
        <strain evidence="1">PFS-001/15</strain>
        <tissue evidence="1">Leaf</tissue>
    </source>
</reference>
<accession>A0A8S9KYG9</accession>
<comment type="caution">
    <text evidence="1">The sequence shown here is derived from an EMBL/GenBank/DDBJ whole genome shotgun (WGS) entry which is preliminary data.</text>
</comment>
<organism evidence="1 2">
    <name type="scientific">Brassica cretica</name>
    <name type="common">Mustard</name>
    <dbReference type="NCBI Taxonomy" id="69181"/>
    <lineage>
        <taxon>Eukaryota</taxon>
        <taxon>Viridiplantae</taxon>
        <taxon>Streptophyta</taxon>
        <taxon>Embryophyta</taxon>
        <taxon>Tracheophyta</taxon>
        <taxon>Spermatophyta</taxon>
        <taxon>Magnoliopsida</taxon>
        <taxon>eudicotyledons</taxon>
        <taxon>Gunneridae</taxon>
        <taxon>Pentapetalae</taxon>
        <taxon>rosids</taxon>
        <taxon>malvids</taxon>
        <taxon>Brassicales</taxon>
        <taxon>Brassicaceae</taxon>
        <taxon>Brassiceae</taxon>
        <taxon>Brassica</taxon>
    </lineage>
</organism>
<evidence type="ECO:0000313" key="2">
    <source>
        <dbReference type="Proteomes" id="UP000712281"/>
    </source>
</evidence>